<dbReference type="EMBL" id="KI546169">
    <property type="protein sequence ID" value="EST41524.1"/>
    <property type="molecule type" value="Genomic_DNA"/>
</dbReference>
<dbReference type="VEuPathDB" id="GiardiaDB:SS50377_28650"/>
<accession>V6LLG2</accession>
<feature type="transmembrane region" description="Helical" evidence="1">
    <location>
        <begin position="115"/>
        <end position="139"/>
    </location>
</feature>
<proteinExistence type="predicted"/>
<organism evidence="2">
    <name type="scientific">Spironucleus salmonicida</name>
    <dbReference type="NCBI Taxonomy" id="348837"/>
    <lineage>
        <taxon>Eukaryota</taxon>
        <taxon>Metamonada</taxon>
        <taxon>Diplomonadida</taxon>
        <taxon>Hexamitidae</taxon>
        <taxon>Hexamitinae</taxon>
        <taxon>Spironucleus</taxon>
    </lineage>
</organism>
<reference evidence="2" key="1">
    <citation type="journal article" date="2014" name="PLoS Genet.">
        <title>The Genome of Spironucleus salmonicida Highlights a Fish Pathogen Adapted to Fluctuating Environments.</title>
        <authorList>
            <person name="Xu F."/>
            <person name="Jerlstrom-Hultqvist J."/>
            <person name="Einarsson E."/>
            <person name="Astvaldsson A."/>
            <person name="Svard S.G."/>
            <person name="Andersson J.O."/>
        </authorList>
    </citation>
    <scope>NUCLEOTIDE SEQUENCE</scope>
</reference>
<keyword evidence="1" id="KW-0812">Transmembrane</keyword>
<evidence type="ECO:0000313" key="2">
    <source>
        <dbReference type="EMBL" id="EST41524.1"/>
    </source>
</evidence>
<keyword evidence="1" id="KW-0472">Membrane</keyword>
<dbReference type="AlphaFoldDB" id="V6LLG2"/>
<name>V6LLG2_9EUKA</name>
<sequence>MLILTKHEPASVGNTSFRFQHLTGFSLLHQEKFSSGPIQTFRMRDFLYRREITFTGISIFDIGRAVLQFTHSYPAKAYSADPEIDASNTKYPLRLFCGSCACNARAATGTCFTHFWLIAPTTLAIRITVVLCFVTSLTLHFPHYRKELIAGFAVAPTCLQEPC</sequence>
<protein>
    <submittedName>
        <fullName evidence="2">Uncharacterized protein</fullName>
    </submittedName>
</protein>
<keyword evidence="1" id="KW-1133">Transmembrane helix</keyword>
<gene>
    <name evidence="2" type="ORF">SS50377_18855</name>
</gene>
<evidence type="ECO:0000256" key="1">
    <source>
        <dbReference type="SAM" id="Phobius"/>
    </source>
</evidence>